<dbReference type="PANTHER" id="PTHR11802:SF472">
    <property type="entry name" value="SERINE CARBOXYPEPTIDASE CPVL-RELATED"/>
    <property type="match status" value="1"/>
</dbReference>
<keyword evidence="5 7" id="KW-0378">Hydrolase</keyword>
<dbReference type="GO" id="GO:0006508">
    <property type="term" value="P:proteolysis"/>
    <property type="evidence" value="ECO:0007669"/>
    <property type="project" value="UniProtKB-KW"/>
</dbReference>
<keyword evidence="2 7" id="KW-0121">Carboxypeptidase</keyword>
<comment type="caution">
    <text evidence="8">The sequence shown here is derived from an EMBL/GenBank/DDBJ whole genome shotgun (WGS) entry which is preliminary data.</text>
</comment>
<keyword evidence="3 7" id="KW-0645">Protease</keyword>
<dbReference type="PRINTS" id="PR00724">
    <property type="entry name" value="CRBOXYPTASEC"/>
</dbReference>
<evidence type="ECO:0000256" key="2">
    <source>
        <dbReference type="ARBA" id="ARBA00022645"/>
    </source>
</evidence>
<dbReference type="Proteomes" id="UP000285301">
    <property type="component" value="Unassembled WGS sequence"/>
</dbReference>
<keyword evidence="6" id="KW-0325">Glycoprotein</keyword>
<keyword evidence="9" id="KW-1185">Reference proteome</keyword>
<sequence length="353" mass="40798">MLWLGGGPGSSSLFALFNENGPVIVNEELNLSKREYAWTNQLSMLYIDNPVGTGFSFTEHEAGYARNQNDVARNLYNALQQFFTLFSELRSNDFYVSGESYAGKYVPAIAHEIYKERHRANISLKGVAIGAGYCDPEIMINYGDFLHQIGLIDESQRAYFIEQQNKTIELMKSGHYEEAFKVIDALIDGEFTSPSYFTQVTGITCYLNFLWTNAPECFSYYQKYLNLGHVRKALHVGKLSFNDENKVVAKYLIDDFLRSVKPWVAELMNNYKVLMYTGQLDIIVPSTFIEKFLRSIEWKHRNEYLSAERKIWKIDSCKDEVAGYIKKFTIFIMSFFVEQDTSRHMTSPEKFTI</sequence>
<reference evidence="8 9" key="1">
    <citation type="journal article" date="2018" name="Gigascience">
        <title>Genomes of trombidid mites reveal novel predicted allergens and laterally-transferred genes associated with secondary metabolism.</title>
        <authorList>
            <person name="Dong X."/>
            <person name="Chaisiri K."/>
            <person name="Xia D."/>
            <person name="Armstrong S.D."/>
            <person name="Fang Y."/>
            <person name="Donnelly M.J."/>
            <person name="Kadowaki T."/>
            <person name="McGarry J.W."/>
            <person name="Darby A.C."/>
            <person name="Makepeace B.L."/>
        </authorList>
    </citation>
    <scope>NUCLEOTIDE SEQUENCE [LARGE SCALE GENOMIC DNA]</scope>
    <source>
        <strain evidence="8">UoL-WK</strain>
    </source>
</reference>
<evidence type="ECO:0000256" key="7">
    <source>
        <dbReference type="RuleBase" id="RU361156"/>
    </source>
</evidence>
<evidence type="ECO:0000256" key="6">
    <source>
        <dbReference type="ARBA" id="ARBA00023180"/>
    </source>
</evidence>
<proteinExistence type="inferred from homology"/>
<dbReference type="PANTHER" id="PTHR11802">
    <property type="entry name" value="SERINE PROTEASE FAMILY S10 SERINE CARBOXYPEPTIDASE"/>
    <property type="match status" value="1"/>
</dbReference>
<keyword evidence="4" id="KW-0732">Signal</keyword>
<dbReference type="AlphaFoldDB" id="A0A3S3PWJ4"/>
<dbReference type="OrthoDB" id="443318at2759"/>
<dbReference type="SUPFAM" id="SSF53474">
    <property type="entry name" value="alpha/beta-Hydrolases"/>
    <property type="match status" value="1"/>
</dbReference>
<dbReference type="Pfam" id="PF00450">
    <property type="entry name" value="Peptidase_S10"/>
    <property type="match status" value="1"/>
</dbReference>
<accession>A0A3S3PWJ4</accession>
<evidence type="ECO:0000313" key="8">
    <source>
        <dbReference type="EMBL" id="RWR98994.1"/>
    </source>
</evidence>
<name>A0A3S3PWJ4_9ACAR</name>
<dbReference type="Gene3D" id="3.40.50.1820">
    <property type="entry name" value="alpha/beta hydrolase"/>
    <property type="match status" value="1"/>
</dbReference>
<evidence type="ECO:0000313" key="9">
    <source>
        <dbReference type="Proteomes" id="UP000285301"/>
    </source>
</evidence>
<evidence type="ECO:0000256" key="1">
    <source>
        <dbReference type="ARBA" id="ARBA00009431"/>
    </source>
</evidence>
<dbReference type="InterPro" id="IPR001563">
    <property type="entry name" value="Peptidase_S10"/>
</dbReference>
<dbReference type="EC" id="3.4.16.-" evidence="7"/>
<evidence type="ECO:0000256" key="3">
    <source>
        <dbReference type="ARBA" id="ARBA00022670"/>
    </source>
</evidence>
<evidence type="ECO:0000256" key="4">
    <source>
        <dbReference type="ARBA" id="ARBA00022729"/>
    </source>
</evidence>
<dbReference type="PROSITE" id="PS00131">
    <property type="entry name" value="CARBOXYPEPT_SER_SER"/>
    <property type="match status" value="1"/>
</dbReference>
<comment type="similarity">
    <text evidence="1 7">Belongs to the peptidase S10 family.</text>
</comment>
<gene>
    <name evidence="8" type="ORF">B4U79_12312</name>
</gene>
<dbReference type="InterPro" id="IPR029058">
    <property type="entry name" value="AB_hydrolase_fold"/>
</dbReference>
<dbReference type="GO" id="GO:0004185">
    <property type="term" value="F:serine-type carboxypeptidase activity"/>
    <property type="evidence" value="ECO:0007669"/>
    <property type="project" value="UniProtKB-UniRule"/>
</dbReference>
<dbReference type="STRING" id="1965070.A0A3S3PWJ4"/>
<protein>
    <recommendedName>
        <fullName evidence="7">Carboxypeptidase</fullName>
        <ecNumber evidence="7">3.4.16.-</ecNumber>
    </recommendedName>
</protein>
<evidence type="ECO:0000256" key="5">
    <source>
        <dbReference type="ARBA" id="ARBA00022801"/>
    </source>
</evidence>
<dbReference type="EMBL" id="NCKU01017416">
    <property type="protein sequence ID" value="RWR98994.1"/>
    <property type="molecule type" value="Genomic_DNA"/>
</dbReference>
<organism evidence="8 9">
    <name type="scientific">Dinothrombium tinctorium</name>
    <dbReference type="NCBI Taxonomy" id="1965070"/>
    <lineage>
        <taxon>Eukaryota</taxon>
        <taxon>Metazoa</taxon>
        <taxon>Ecdysozoa</taxon>
        <taxon>Arthropoda</taxon>
        <taxon>Chelicerata</taxon>
        <taxon>Arachnida</taxon>
        <taxon>Acari</taxon>
        <taxon>Acariformes</taxon>
        <taxon>Trombidiformes</taxon>
        <taxon>Prostigmata</taxon>
        <taxon>Anystina</taxon>
        <taxon>Parasitengona</taxon>
        <taxon>Trombidioidea</taxon>
        <taxon>Trombidiidae</taxon>
        <taxon>Dinothrombium</taxon>
    </lineage>
</organism>
<dbReference type="InterPro" id="IPR018202">
    <property type="entry name" value="Ser_caboxypep_ser_AS"/>
</dbReference>